<dbReference type="RefSeq" id="WP_079792004.1">
    <property type="nucleotide sequence ID" value="NZ_MXLQ01000041.1"/>
</dbReference>
<dbReference type="Gene3D" id="3.30.2310.20">
    <property type="entry name" value="RelE-like"/>
    <property type="match status" value="1"/>
</dbReference>
<organism evidence="1">
    <name type="scientific">Salmonella enterica</name>
    <name type="common">Salmonella choleraesuis</name>
    <dbReference type="NCBI Taxonomy" id="28901"/>
    <lineage>
        <taxon>Bacteria</taxon>
        <taxon>Pseudomonadati</taxon>
        <taxon>Pseudomonadota</taxon>
        <taxon>Gammaproteobacteria</taxon>
        <taxon>Enterobacterales</taxon>
        <taxon>Enterobacteriaceae</taxon>
        <taxon>Salmonella</taxon>
    </lineage>
</organism>
<name>A0A754B736_SALER</name>
<reference evidence="1" key="2">
    <citation type="submission" date="2020-02" db="EMBL/GenBank/DDBJ databases">
        <authorList>
            <consortium name="NCBI Pathogen Detection Project"/>
        </authorList>
    </citation>
    <scope>NUCLEOTIDE SEQUENCE</scope>
    <source>
        <strain evidence="1">MA.MZ045</strain>
    </source>
</reference>
<dbReference type="InterPro" id="IPR035093">
    <property type="entry name" value="RelE/ParE_toxin_dom_sf"/>
</dbReference>
<protein>
    <submittedName>
        <fullName evidence="1">Type II toxin-antitoxin system RelE/ParE family toxin</fullName>
    </submittedName>
</protein>
<dbReference type="AlphaFoldDB" id="A0A754B736"/>
<accession>A0A754B736</accession>
<reference evidence="1" key="1">
    <citation type="journal article" date="2018" name="Genome Biol.">
        <title>SKESA: strategic k-mer extension for scrupulous assemblies.</title>
        <authorList>
            <person name="Souvorov A."/>
            <person name="Agarwala R."/>
            <person name="Lipman D.J."/>
        </authorList>
    </citation>
    <scope>NUCLEOTIDE SEQUENCE</scope>
    <source>
        <strain evidence="1">MA.MZ045</strain>
    </source>
</reference>
<dbReference type="EMBL" id="DAAWNC010000025">
    <property type="protein sequence ID" value="HAF8581154.1"/>
    <property type="molecule type" value="Genomic_DNA"/>
</dbReference>
<sequence>MQQENNSEEQFTVVVAPVALQCLENIESYKSGTIGAQLAASFIDNLLTESVANITQEPDRYRFNAYLLDRGLMLRERLDVDGEYRVLYDFDGTTVEILLFVSMKQDFGKLLYRYNILK</sequence>
<evidence type="ECO:0000313" key="1">
    <source>
        <dbReference type="EMBL" id="HAF8581154.1"/>
    </source>
</evidence>
<comment type="caution">
    <text evidence="1">The sequence shown here is derived from an EMBL/GenBank/DDBJ whole genome shotgun (WGS) entry which is preliminary data.</text>
</comment>
<gene>
    <name evidence="1" type="ORF">G5T75_005150</name>
</gene>
<proteinExistence type="predicted"/>